<feature type="compositionally biased region" description="Low complexity" evidence="1">
    <location>
        <begin position="34"/>
        <end position="46"/>
    </location>
</feature>
<feature type="compositionally biased region" description="Low complexity" evidence="1">
    <location>
        <begin position="68"/>
        <end position="86"/>
    </location>
</feature>
<dbReference type="EMBL" id="JAGFMF010011798">
    <property type="protein sequence ID" value="KAG8512421.1"/>
    <property type="molecule type" value="Genomic_DNA"/>
</dbReference>
<dbReference type="AlphaFoldDB" id="A0A8J6DLC4"/>
<accession>A0A8J6DLC4</accession>
<feature type="compositionally biased region" description="Pro residues" evidence="1">
    <location>
        <begin position="113"/>
        <end position="124"/>
    </location>
</feature>
<organism evidence="2 3">
    <name type="scientific">Galemys pyrenaicus</name>
    <name type="common">Iberian desman</name>
    <name type="synonym">Pyrenean desman</name>
    <dbReference type="NCBI Taxonomy" id="202257"/>
    <lineage>
        <taxon>Eukaryota</taxon>
        <taxon>Metazoa</taxon>
        <taxon>Chordata</taxon>
        <taxon>Craniata</taxon>
        <taxon>Vertebrata</taxon>
        <taxon>Euteleostomi</taxon>
        <taxon>Mammalia</taxon>
        <taxon>Eutheria</taxon>
        <taxon>Laurasiatheria</taxon>
        <taxon>Eulipotyphla</taxon>
        <taxon>Talpidae</taxon>
        <taxon>Galemys</taxon>
    </lineage>
</organism>
<protein>
    <submittedName>
        <fullName evidence="2">Uncharacterized protein</fullName>
    </submittedName>
</protein>
<feature type="region of interest" description="Disordered" evidence="1">
    <location>
        <begin position="1"/>
        <end position="197"/>
    </location>
</feature>
<evidence type="ECO:0000313" key="2">
    <source>
        <dbReference type="EMBL" id="KAG8512421.1"/>
    </source>
</evidence>
<evidence type="ECO:0000256" key="1">
    <source>
        <dbReference type="SAM" id="MobiDB-lite"/>
    </source>
</evidence>
<evidence type="ECO:0000313" key="3">
    <source>
        <dbReference type="Proteomes" id="UP000700334"/>
    </source>
</evidence>
<gene>
    <name evidence="2" type="ORF">J0S82_018770</name>
</gene>
<dbReference type="Proteomes" id="UP000700334">
    <property type="component" value="Unassembled WGS sequence"/>
</dbReference>
<keyword evidence="3" id="KW-1185">Reference proteome</keyword>
<proteinExistence type="predicted"/>
<feature type="compositionally biased region" description="Gly residues" evidence="1">
    <location>
        <begin position="47"/>
        <end position="56"/>
    </location>
</feature>
<name>A0A8J6DLC4_GALPY</name>
<sequence length="197" mass="19225">MGCGRGAGPAAHWLAGPGRCAKTARPSARSSELPAAVASAGPSWAGAGAGGGGGRGAQAEARPRPRARSGQGLAPDPAAAAPSAPRGARRGHAGDTSLAARCGESKFAAAEPLPAPPAPDPLAAPEPARGRPPLTPRGMCSGAGRRSASSAASSASPAASAASSSSPRREDEPRTVLKDRNLLLGICQGRAAPRLSE</sequence>
<reference evidence="2" key="1">
    <citation type="journal article" date="2021" name="Evol. Appl.">
        <title>The genome of the Pyrenean desman and the effects of bottlenecks and inbreeding on the genomic landscape of an endangered species.</title>
        <authorList>
            <person name="Escoda L."/>
            <person name="Castresana J."/>
        </authorList>
    </citation>
    <scope>NUCLEOTIDE SEQUENCE</scope>
    <source>
        <strain evidence="2">IBE-C5619</strain>
    </source>
</reference>
<feature type="compositionally biased region" description="Low complexity" evidence="1">
    <location>
        <begin position="142"/>
        <end position="166"/>
    </location>
</feature>
<comment type="caution">
    <text evidence="2">The sequence shown here is derived from an EMBL/GenBank/DDBJ whole genome shotgun (WGS) entry which is preliminary data.</text>
</comment>
<feature type="compositionally biased region" description="Basic and acidic residues" evidence="1">
    <location>
        <begin position="167"/>
        <end position="181"/>
    </location>
</feature>